<accession>A0A8S0WIS9</accession>
<sequence>MFNHLCGDAALDKVILATTKGGRLAPDNVRRREEELKSVHWKSMINKGSEVRPFLGTTKSAQDIVNIFLERAIQRQREQIMKLHIQIQAELVDDCKFIPQTEAGKQLRYTLQEVLALQKQMISLESDLAQGGDPEAEAKLREAEEKMRKMEDQIKALKVSLSKRIGRKIKKLLGI</sequence>
<dbReference type="EMBL" id="CACVBS010000039">
    <property type="protein sequence ID" value="CAA7263273.1"/>
    <property type="molecule type" value="Genomic_DNA"/>
</dbReference>
<gene>
    <name evidence="2" type="ORF">AAE3_LOCUS5515</name>
</gene>
<keyword evidence="3" id="KW-1185">Reference proteome</keyword>
<proteinExistence type="predicted"/>
<evidence type="ECO:0000256" key="1">
    <source>
        <dbReference type="SAM" id="Coils"/>
    </source>
</evidence>
<name>A0A8S0WIS9_CYCAE</name>
<feature type="coiled-coil region" evidence="1">
    <location>
        <begin position="133"/>
        <end position="160"/>
    </location>
</feature>
<evidence type="ECO:0000313" key="3">
    <source>
        <dbReference type="Proteomes" id="UP000467700"/>
    </source>
</evidence>
<dbReference type="OrthoDB" id="2990341at2759"/>
<dbReference type="Proteomes" id="UP000467700">
    <property type="component" value="Unassembled WGS sequence"/>
</dbReference>
<protein>
    <submittedName>
        <fullName evidence="2">Uncharacterized protein</fullName>
    </submittedName>
</protein>
<dbReference type="AlphaFoldDB" id="A0A8S0WIS9"/>
<organism evidence="2 3">
    <name type="scientific">Cyclocybe aegerita</name>
    <name type="common">Black poplar mushroom</name>
    <name type="synonym">Agrocybe aegerita</name>
    <dbReference type="NCBI Taxonomy" id="1973307"/>
    <lineage>
        <taxon>Eukaryota</taxon>
        <taxon>Fungi</taxon>
        <taxon>Dikarya</taxon>
        <taxon>Basidiomycota</taxon>
        <taxon>Agaricomycotina</taxon>
        <taxon>Agaricomycetes</taxon>
        <taxon>Agaricomycetidae</taxon>
        <taxon>Agaricales</taxon>
        <taxon>Agaricineae</taxon>
        <taxon>Bolbitiaceae</taxon>
        <taxon>Cyclocybe</taxon>
    </lineage>
</organism>
<evidence type="ECO:0000313" key="2">
    <source>
        <dbReference type="EMBL" id="CAA7263273.1"/>
    </source>
</evidence>
<reference evidence="2 3" key="1">
    <citation type="submission" date="2020-01" db="EMBL/GenBank/DDBJ databases">
        <authorList>
            <person name="Gupta K D."/>
        </authorList>
    </citation>
    <scope>NUCLEOTIDE SEQUENCE [LARGE SCALE GENOMIC DNA]</scope>
</reference>
<keyword evidence="1" id="KW-0175">Coiled coil</keyword>
<comment type="caution">
    <text evidence="2">The sequence shown here is derived from an EMBL/GenBank/DDBJ whole genome shotgun (WGS) entry which is preliminary data.</text>
</comment>